<feature type="binding site" evidence="7">
    <location>
        <position position="181"/>
    </location>
    <ligand>
        <name>UDP-N-acetyl-alpha-D-muramoyl-L-alanyl-D-glutamate</name>
        <dbReference type="ChEBI" id="CHEBI:83900"/>
    </ligand>
</feature>
<evidence type="ECO:0000259" key="11">
    <source>
        <dbReference type="Pfam" id="PF08245"/>
    </source>
</evidence>
<evidence type="ECO:0000259" key="10">
    <source>
        <dbReference type="Pfam" id="PF02875"/>
    </source>
</evidence>
<dbReference type="SUPFAM" id="SSF53623">
    <property type="entry name" value="MurD-like peptide ligases, catalytic domain"/>
    <property type="match status" value="1"/>
</dbReference>
<keyword evidence="7" id="KW-0963">Cytoplasm</keyword>
<feature type="binding site" evidence="7">
    <location>
        <position position="187"/>
    </location>
    <ligand>
        <name>UDP-N-acetyl-alpha-D-muramoyl-L-alanyl-D-glutamate</name>
        <dbReference type="ChEBI" id="CHEBI:83900"/>
    </ligand>
</feature>
<feature type="modified residue" description="N6-carboxylysine" evidence="7">
    <location>
        <position position="221"/>
    </location>
</feature>
<keyword evidence="7 12" id="KW-0436">Ligase</keyword>
<dbReference type="PANTHER" id="PTHR23135">
    <property type="entry name" value="MUR LIGASE FAMILY MEMBER"/>
    <property type="match status" value="1"/>
</dbReference>
<dbReference type="HAMAP" id="MF_00208">
    <property type="entry name" value="MurE"/>
    <property type="match status" value="1"/>
</dbReference>
<feature type="domain" description="Mur ligase N-terminal catalytic" evidence="9">
    <location>
        <begin position="24"/>
        <end position="98"/>
    </location>
</feature>
<feature type="binding site" evidence="7">
    <location>
        <position position="456"/>
    </location>
    <ligand>
        <name>meso-2,6-diaminopimelate</name>
        <dbReference type="ChEBI" id="CHEBI:57791"/>
    </ligand>
</feature>
<evidence type="ECO:0000256" key="4">
    <source>
        <dbReference type="ARBA" id="ARBA00022984"/>
    </source>
</evidence>
<keyword evidence="13" id="KW-1185">Reference proteome</keyword>
<dbReference type="SUPFAM" id="SSF53244">
    <property type="entry name" value="MurD-like peptide ligases, peptide-binding domain"/>
    <property type="match status" value="1"/>
</dbReference>
<dbReference type="Pfam" id="PF08245">
    <property type="entry name" value="Mur_ligase_M"/>
    <property type="match status" value="1"/>
</dbReference>
<evidence type="ECO:0000256" key="8">
    <source>
        <dbReference type="RuleBase" id="RU004135"/>
    </source>
</evidence>
<comment type="pathway">
    <text evidence="7 8">Cell wall biogenesis; peptidoglycan biosynthesis.</text>
</comment>
<protein>
    <recommendedName>
        <fullName evidence="7">UDP-N-acetylmuramoyl-L-alanyl-D-glutamate--2,6-diaminopimelate ligase</fullName>
        <ecNumber evidence="7">6.3.2.13</ecNumber>
    </recommendedName>
    <alternativeName>
        <fullName evidence="7">Meso-A2pm-adding enzyme</fullName>
    </alternativeName>
    <alternativeName>
        <fullName evidence="7">Meso-diaminopimelate-adding enzyme</fullName>
    </alternativeName>
    <alternativeName>
        <fullName evidence="7">UDP-MurNAc-L-Ala-D-Glu:meso-diaminopimelate ligase</fullName>
    </alternativeName>
    <alternativeName>
        <fullName evidence="7">UDP-MurNAc-tripeptide synthetase</fullName>
    </alternativeName>
    <alternativeName>
        <fullName evidence="7">UDP-N-acetylmuramyl-tripeptide synthetase</fullName>
    </alternativeName>
</protein>
<organism evidence="12 13">
    <name type="scientific">Xiashengella succiniciproducens</name>
    <dbReference type="NCBI Taxonomy" id="2949635"/>
    <lineage>
        <taxon>Bacteria</taxon>
        <taxon>Pseudomonadati</taxon>
        <taxon>Bacteroidota</taxon>
        <taxon>Bacteroidia</taxon>
        <taxon>Marinilabiliales</taxon>
        <taxon>Marinilabiliaceae</taxon>
        <taxon>Xiashengella</taxon>
    </lineage>
</organism>
<keyword evidence="6 7" id="KW-0961">Cell wall biogenesis/degradation</keyword>
<evidence type="ECO:0000259" key="9">
    <source>
        <dbReference type="Pfam" id="PF01225"/>
    </source>
</evidence>
<dbReference type="InterPro" id="IPR004101">
    <property type="entry name" value="Mur_ligase_C"/>
</dbReference>
<keyword evidence="3 7" id="KW-0133">Cell shape</keyword>
<feature type="binding site" evidence="7">
    <location>
        <begin position="154"/>
        <end position="155"/>
    </location>
    <ligand>
        <name>UDP-N-acetyl-alpha-D-muramoyl-L-alanyl-D-glutamate</name>
        <dbReference type="ChEBI" id="CHEBI:83900"/>
    </ligand>
</feature>
<comment type="function">
    <text evidence="7">Catalyzes the addition of meso-diaminopimelic acid to the nucleotide precursor UDP-N-acetylmuramoyl-L-alanyl-D-glutamate (UMAG) in the biosynthesis of bacterial cell-wall peptidoglycan.</text>
</comment>
<dbReference type="InterPro" id="IPR000713">
    <property type="entry name" value="Mur_ligase_N"/>
</dbReference>
<feature type="binding site" evidence="7">
    <location>
        <begin position="403"/>
        <end position="406"/>
    </location>
    <ligand>
        <name>meso-2,6-diaminopimelate</name>
        <dbReference type="ChEBI" id="CHEBI:57791"/>
    </ligand>
</feature>
<feature type="binding site" evidence="7">
    <location>
        <position position="460"/>
    </location>
    <ligand>
        <name>meso-2,6-diaminopimelate</name>
        <dbReference type="ChEBI" id="CHEBI:57791"/>
    </ligand>
</feature>
<keyword evidence="5 7" id="KW-0131">Cell cycle</keyword>
<dbReference type="GO" id="GO:0051301">
    <property type="term" value="P:cell division"/>
    <property type="evidence" value="ECO:0007669"/>
    <property type="project" value="UniProtKB-KW"/>
</dbReference>
<feature type="binding site" evidence="7">
    <location>
        <position position="189"/>
    </location>
    <ligand>
        <name>UDP-N-acetyl-alpha-D-muramoyl-L-alanyl-D-glutamate</name>
        <dbReference type="ChEBI" id="CHEBI:83900"/>
    </ligand>
</feature>
<dbReference type="SUPFAM" id="SSF63418">
    <property type="entry name" value="MurE/MurF N-terminal domain"/>
    <property type="match status" value="1"/>
</dbReference>
<accession>A0A9J6ZR23</accession>
<dbReference type="Gene3D" id="3.40.1390.10">
    <property type="entry name" value="MurE/MurF, N-terminal domain"/>
    <property type="match status" value="1"/>
</dbReference>
<keyword evidence="7" id="KW-0067">ATP-binding</keyword>
<keyword evidence="2 7" id="KW-0132">Cell division</keyword>
<evidence type="ECO:0000256" key="5">
    <source>
        <dbReference type="ARBA" id="ARBA00023306"/>
    </source>
</evidence>
<keyword evidence="4 7" id="KW-0573">Peptidoglycan synthesis</keyword>
<evidence type="ECO:0000256" key="3">
    <source>
        <dbReference type="ARBA" id="ARBA00022960"/>
    </source>
</evidence>
<dbReference type="NCBIfam" id="NF001126">
    <property type="entry name" value="PRK00139.1-4"/>
    <property type="match status" value="1"/>
</dbReference>
<dbReference type="GO" id="GO:0009252">
    <property type="term" value="P:peptidoglycan biosynthetic process"/>
    <property type="evidence" value="ECO:0007669"/>
    <property type="project" value="UniProtKB-UniRule"/>
</dbReference>
<keyword evidence="7" id="KW-0460">Magnesium</keyword>
<feature type="binding site" evidence="7">
    <location>
        <position position="379"/>
    </location>
    <ligand>
        <name>meso-2,6-diaminopimelate</name>
        <dbReference type="ChEBI" id="CHEBI:57791"/>
    </ligand>
</feature>
<evidence type="ECO:0000313" key="13">
    <source>
        <dbReference type="Proteomes" id="UP001056426"/>
    </source>
</evidence>
<evidence type="ECO:0000313" key="12">
    <source>
        <dbReference type="EMBL" id="URW80412.1"/>
    </source>
</evidence>
<comment type="similarity">
    <text evidence="1 7">Belongs to the MurCDEF family. MurE subfamily.</text>
</comment>
<dbReference type="GO" id="GO:0008765">
    <property type="term" value="F:UDP-N-acetylmuramoylalanyl-D-glutamate-2,6-diaminopimelate ligase activity"/>
    <property type="evidence" value="ECO:0007669"/>
    <property type="project" value="UniProtKB-UniRule"/>
</dbReference>
<dbReference type="EMBL" id="CP098400">
    <property type="protein sequence ID" value="URW80412.1"/>
    <property type="molecule type" value="Genomic_DNA"/>
</dbReference>
<dbReference type="GO" id="GO:0005737">
    <property type="term" value="C:cytoplasm"/>
    <property type="evidence" value="ECO:0007669"/>
    <property type="project" value="UniProtKB-SubCell"/>
</dbReference>
<dbReference type="Pfam" id="PF02875">
    <property type="entry name" value="Mur_ligase_C"/>
    <property type="match status" value="1"/>
</dbReference>
<evidence type="ECO:0000256" key="2">
    <source>
        <dbReference type="ARBA" id="ARBA00022618"/>
    </source>
</evidence>
<reference evidence="12" key="2">
    <citation type="submission" date="2022-06" db="EMBL/GenBank/DDBJ databases">
        <title>Xiashengella guii gen. nov. sp. nov., a bacterium isolated form anaerobic digestion tank.</title>
        <authorList>
            <person name="Huang H."/>
        </authorList>
    </citation>
    <scope>NUCLEOTIDE SEQUENCE</scope>
    <source>
        <strain evidence="12">Ai-910</strain>
    </source>
</reference>
<dbReference type="NCBIfam" id="TIGR01085">
    <property type="entry name" value="murE"/>
    <property type="match status" value="1"/>
</dbReference>
<dbReference type="InterPro" id="IPR036565">
    <property type="entry name" value="Mur-like_cat_sf"/>
</dbReference>
<dbReference type="InterPro" id="IPR035911">
    <property type="entry name" value="MurE/MurF_N"/>
</dbReference>
<dbReference type="GO" id="GO:0071555">
    <property type="term" value="P:cell wall organization"/>
    <property type="evidence" value="ECO:0007669"/>
    <property type="project" value="UniProtKB-KW"/>
</dbReference>
<dbReference type="InterPro" id="IPR013221">
    <property type="entry name" value="Mur_ligase_cen"/>
</dbReference>
<dbReference type="Gene3D" id="3.40.1190.10">
    <property type="entry name" value="Mur-like, catalytic domain"/>
    <property type="match status" value="1"/>
</dbReference>
<dbReference type="PANTHER" id="PTHR23135:SF4">
    <property type="entry name" value="UDP-N-ACETYLMURAMOYL-L-ALANYL-D-GLUTAMATE--2,6-DIAMINOPIMELATE LIGASE MURE HOMOLOG, CHLOROPLASTIC"/>
    <property type="match status" value="1"/>
</dbReference>
<comment type="subcellular location">
    <subcellularLocation>
        <location evidence="7 8">Cytoplasm</location>
    </subcellularLocation>
</comment>
<dbReference type="KEGG" id="alkq:M9189_03460"/>
<dbReference type="Gene3D" id="3.90.190.20">
    <property type="entry name" value="Mur ligase, C-terminal domain"/>
    <property type="match status" value="1"/>
</dbReference>
<feature type="domain" description="Mur ligase central" evidence="11">
    <location>
        <begin position="110"/>
        <end position="305"/>
    </location>
</feature>
<comment type="cofactor">
    <cofactor evidence="7">
        <name>Mg(2+)</name>
        <dbReference type="ChEBI" id="CHEBI:18420"/>
    </cofactor>
</comment>
<sequence length="485" mass="53238">MKTFNDYIKCLAVVEERGDVNPPVAGISFDSRKAAADLIFVAIRGWKTDGHLYIPAAVEAGCKMIVCEELPAELREGVRYIRVADSSEALAKLAAEHYNHPTRELKVVGVTGTNGKTTVATLLYKLAGYLGYRAGLCSTVANYIGDTKLDTTHTTPDALTLQALMRKMADEGCDYCFMEVSSHSVVQKRIAEIDFKGGIFTNITHDHLDYHVTFDAYLKAKKGFFDGLGKQAFALVNADDRNGDVMVQNCSARKRSYSLRSMADFRVKVVESLFEGMHLELNGKELWTPFIGRFNASNLAAVYGAAVMLGWNENEVLTAMSTLRPVDGRFETIRSSEGVTAVVDYAHTPDALQNVIEAINEIRGTDNNLITVVGAGGDRDATKRPVMAAEAVKGSTKVILTSDNPRSEDPDKIIEQMMAGVAFADRSKVLCITNRREAIRTACSIAQKGDVVLVAGKGHETYQEVKGVKTHFDDREVIRDFFGQH</sequence>
<feature type="short sequence motif" description="Meso-diaminopimelate recognition motif" evidence="7">
    <location>
        <begin position="403"/>
        <end position="406"/>
    </location>
</feature>
<evidence type="ECO:0000256" key="6">
    <source>
        <dbReference type="ARBA" id="ARBA00023316"/>
    </source>
</evidence>
<feature type="binding site" evidence="7">
    <location>
        <position position="31"/>
    </location>
    <ligand>
        <name>UDP-N-acetyl-alpha-D-muramoyl-L-alanyl-D-glutamate</name>
        <dbReference type="ChEBI" id="CHEBI:83900"/>
    </ligand>
</feature>
<dbReference type="GO" id="GO:0000287">
    <property type="term" value="F:magnesium ion binding"/>
    <property type="evidence" value="ECO:0007669"/>
    <property type="project" value="UniProtKB-UniRule"/>
</dbReference>
<evidence type="ECO:0000256" key="1">
    <source>
        <dbReference type="ARBA" id="ARBA00005898"/>
    </source>
</evidence>
<dbReference type="Pfam" id="PF01225">
    <property type="entry name" value="Mur_ligase"/>
    <property type="match status" value="1"/>
</dbReference>
<keyword evidence="7" id="KW-0547">Nucleotide-binding</keyword>
<reference evidence="12" key="1">
    <citation type="submission" date="2022-05" db="EMBL/GenBank/DDBJ databases">
        <authorList>
            <person name="Sun X."/>
        </authorList>
    </citation>
    <scope>NUCLEOTIDE SEQUENCE</scope>
    <source>
        <strain evidence="12">Ai-910</strain>
    </source>
</reference>
<dbReference type="GO" id="GO:0008360">
    <property type="term" value="P:regulation of cell shape"/>
    <property type="evidence" value="ECO:0007669"/>
    <property type="project" value="UniProtKB-KW"/>
</dbReference>
<dbReference type="GO" id="GO:0005524">
    <property type="term" value="F:ATP binding"/>
    <property type="evidence" value="ECO:0007669"/>
    <property type="project" value="UniProtKB-UniRule"/>
</dbReference>
<comment type="caution">
    <text evidence="7">Lacks conserved residue(s) required for the propagation of feature annotation.</text>
</comment>
<dbReference type="Proteomes" id="UP001056426">
    <property type="component" value="Chromosome"/>
</dbReference>
<dbReference type="InterPro" id="IPR005761">
    <property type="entry name" value="UDP-N-AcMur-Glu-dNH2Pim_ligase"/>
</dbReference>
<feature type="binding site" evidence="7">
    <location>
        <begin position="112"/>
        <end position="118"/>
    </location>
    <ligand>
        <name>ATP</name>
        <dbReference type="ChEBI" id="CHEBI:30616"/>
    </ligand>
</feature>
<evidence type="ECO:0000256" key="7">
    <source>
        <dbReference type="HAMAP-Rule" id="MF_00208"/>
    </source>
</evidence>
<comment type="catalytic activity">
    <reaction evidence="7">
        <text>UDP-N-acetyl-alpha-D-muramoyl-L-alanyl-D-glutamate + meso-2,6-diaminopimelate + ATP = UDP-N-acetyl-alpha-D-muramoyl-L-alanyl-gamma-D-glutamyl-meso-2,6-diaminopimelate + ADP + phosphate + H(+)</text>
        <dbReference type="Rhea" id="RHEA:23676"/>
        <dbReference type="ChEBI" id="CHEBI:15378"/>
        <dbReference type="ChEBI" id="CHEBI:30616"/>
        <dbReference type="ChEBI" id="CHEBI:43474"/>
        <dbReference type="ChEBI" id="CHEBI:57791"/>
        <dbReference type="ChEBI" id="CHEBI:83900"/>
        <dbReference type="ChEBI" id="CHEBI:83905"/>
        <dbReference type="ChEBI" id="CHEBI:456216"/>
        <dbReference type="EC" id="6.3.2.13"/>
    </reaction>
</comment>
<feature type="domain" description="Mur ligase C-terminal" evidence="10">
    <location>
        <begin position="328"/>
        <end position="458"/>
    </location>
</feature>
<gene>
    <name evidence="7" type="primary">murE</name>
    <name evidence="12" type="ORF">M9189_03460</name>
</gene>
<proteinExistence type="inferred from homology"/>
<dbReference type="RefSeq" id="WP_250724595.1">
    <property type="nucleotide sequence ID" value="NZ_CP098400.1"/>
</dbReference>
<name>A0A9J6ZR23_9BACT</name>
<comment type="PTM">
    <text evidence="7">Carboxylation is probably crucial for Mg(2+) binding and, consequently, for the gamma-phosphate positioning of ATP.</text>
</comment>
<dbReference type="EC" id="6.3.2.13" evidence="7"/>
<dbReference type="AlphaFoldDB" id="A0A9J6ZR23"/>
<dbReference type="InterPro" id="IPR036615">
    <property type="entry name" value="Mur_ligase_C_dom_sf"/>
</dbReference>